<dbReference type="Gene3D" id="3.40.50.880">
    <property type="match status" value="1"/>
</dbReference>
<protein>
    <submittedName>
        <fullName evidence="1">Uncharacterized protein</fullName>
    </submittedName>
</protein>
<name>A0A8J3LWG8_9ACTN</name>
<proteinExistence type="predicted"/>
<reference evidence="1 2" key="1">
    <citation type="submission" date="2021-01" db="EMBL/GenBank/DDBJ databases">
        <title>Whole genome shotgun sequence of Planotetraspora kaengkrachanensis NBRC 104272.</title>
        <authorList>
            <person name="Komaki H."/>
            <person name="Tamura T."/>
        </authorList>
    </citation>
    <scope>NUCLEOTIDE SEQUENCE [LARGE SCALE GENOMIC DNA]</scope>
    <source>
        <strain evidence="1 2">NBRC 104272</strain>
    </source>
</reference>
<organism evidence="1 2">
    <name type="scientific">Planotetraspora kaengkrachanensis</name>
    <dbReference type="NCBI Taxonomy" id="575193"/>
    <lineage>
        <taxon>Bacteria</taxon>
        <taxon>Bacillati</taxon>
        <taxon>Actinomycetota</taxon>
        <taxon>Actinomycetes</taxon>
        <taxon>Streptosporangiales</taxon>
        <taxon>Streptosporangiaceae</taxon>
        <taxon>Planotetraspora</taxon>
    </lineage>
</organism>
<dbReference type="InterPro" id="IPR029062">
    <property type="entry name" value="Class_I_gatase-like"/>
</dbReference>
<dbReference type="Proteomes" id="UP000630097">
    <property type="component" value="Unassembled WGS sequence"/>
</dbReference>
<dbReference type="AlphaFoldDB" id="A0A8J3LWG8"/>
<dbReference type="EMBL" id="BONV01000002">
    <property type="protein sequence ID" value="GIG77773.1"/>
    <property type="molecule type" value="Genomic_DNA"/>
</dbReference>
<comment type="caution">
    <text evidence="1">The sequence shown here is derived from an EMBL/GenBank/DDBJ whole genome shotgun (WGS) entry which is preliminary data.</text>
</comment>
<gene>
    <name evidence="1" type="ORF">Pka01_09000</name>
</gene>
<sequence>MRLMPIDLGVDFTQGEKWKPHTVVDRNLFTRQNPASAAVLAERLLEVL</sequence>
<evidence type="ECO:0000313" key="1">
    <source>
        <dbReference type="EMBL" id="GIG77773.1"/>
    </source>
</evidence>
<accession>A0A8J3LWG8</accession>
<keyword evidence="2" id="KW-1185">Reference proteome</keyword>
<dbReference type="SUPFAM" id="SSF52317">
    <property type="entry name" value="Class I glutamine amidotransferase-like"/>
    <property type="match status" value="1"/>
</dbReference>
<dbReference type="RefSeq" id="WP_203881264.1">
    <property type="nucleotide sequence ID" value="NZ_BAABHH010000002.1"/>
</dbReference>
<evidence type="ECO:0000313" key="2">
    <source>
        <dbReference type="Proteomes" id="UP000630097"/>
    </source>
</evidence>